<dbReference type="GO" id="GO:0030170">
    <property type="term" value="F:pyridoxal phosphate binding"/>
    <property type="evidence" value="ECO:0007669"/>
    <property type="project" value="InterPro"/>
</dbReference>
<evidence type="ECO:0000313" key="8">
    <source>
        <dbReference type="Proteomes" id="UP000189433"/>
    </source>
</evidence>
<evidence type="ECO:0000256" key="2">
    <source>
        <dbReference type="ARBA" id="ARBA00022898"/>
    </source>
</evidence>
<keyword evidence="2" id="KW-0663">Pyridoxal phosphate</keyword>
<dbReference type="Pfam" id="PF00155">
    <property type="entry name" value="Aminotran_1_2"/>
    <property type="match status" value="1"/>
</dbReference>
<evidence type="ECO:0000256" key="5">
    <source>
        <dbReference type="ARBA" id="ARBA00023163"/>
    </source>
</evidence>
<dbReference type="RefSeq" id="WP_077415523.1">
    <property type="nucleotide sequence ID" value="NZ_MLHI01000123.1"/>
</dbReference>
<organism evidence="7 8">
    <name type="scientific">Rodentibacter rarus</name>
    <dbReference type="NCBI Taxonomy" id="1908260"/>
    <lineage>
        <taxon>Bacteria</taxon>
        <taxon>Pseudomonadati</taxon>
        <taxon>Pseudomonadota</taxon>
        <taxon>Gammaproteobacteria</taxon>
        <taxon>Pasteurellales</taxon>
        <taxon>Pasteurellaceae</taxon>
        <taxon>Rodentibacter</taxon>
    </lineage>
</organism>
<dbReference type="InterPro" id="IPR004839">
    <property type="entry name" value="Aminotransferase_I/II_large"/>
</dbReference>
<dbReference type="PANTHER" id="PTHR46577:SF1">
    <property type="entry name" value="HTH-TYPE TRANSCRIPTIONAL REGULATORY PROTEIN GABR"/>
    <property type="match status" value="1"/>
</dbReference>
<reference evidence="7 8" key="1">
    <citation type="submission" date="2016-10" db="EMBL/GenBank/DDBJ databases">
        <title>Rodentibacter gen. nov. and new species.</title>
        <authorList>
            <person name="Christensen H."/>
        </authorList>
    </citation>
    <scope>NUCLEOTIDE SEQUENCE [LARGE SCALE GENOMIC DNA]</scope>
    <source>
        <strain evidence="7 8">CCUG17206</strain>
    </source>
</reference>
<dbReference type="InterPro" id="IPR036390">
    <property type="entry name" value="WH_DNA-bd_sf"/>
</dbReference>
<gene>
    <name evidence="7" type="ORF">BKK50_03885</name>
</gene>
<evidence type="ECO:0000259" key="6">
    <source>
        <dbReference type="PROSITE" id="PS50949"/>
    </source>
</evidence>
<protein>
    <submittedName>
        <fullName evidence="7">GntR family transcriptional regulator</fullName>
    </submittedName>
</protein>
<dbReference type="EMBL" id="MLHJ01000026">
    <property type="protein sequence ID" value="OOF43920.1"/>
    <property type="molecule type" value="Genomic_DNA"/>
</dbReference>
<dbReference type="CDD" id="cd07377">
    <property type="entry name" value="WHTH_GntR"/>
    <property type="match status" value="1"/>
</dbReference>
<evidence type="ECO:0000256" key="1">
    <source>
        <dbReference type="ARBA" id="ARBA00005384"/>
    </source>
</evidence>
<dbReference type="InterPro" id="IPR015421">
    <property type="entry name" value="PyrdxlP-dep_Trfase_major"/>
</dbReference>
<dbReference type="SUPFAM" id="SSF46785">
    <property type="entry name" value="Winged helix' DNA-binding domain"/>
    <property type="match status" value="1"/>
</dbReference>
<dbReference type="AlphaFoldDB" id="A0A1V3IPD9"/>
<dbReference type="GO" id="GO:0003700">
    <property type="term" value="F:DNA-binding transcription factor activity"/>
    <property type="evidence" value="ECO:0007669"/>
    <property type="project" value="InterPro"/>
</dbReference>
<name>A0A1V3IPD9_9PAST</name>
<keyword evidence="5" id="KW-0804">Transcription</keyword>
<accession>A0A1V3IPD9</accession>
<evidence type="ECO:0000256" key="3">
    <source>
        <dbReference type="ARBA" id="ARBA00023015"/>
    </source>
</evidence>
<dbReference type="Gene3D" id="1.10.10.10">
    <property type="entry name" value="Winged helix-like DNA-binding domain superfamily/Winged helix DNA-binding domain"/>
    <property type="match status" value="1"/>
</dbReference>
<dbReference type="GO" id="GO:0003677">
    <property type="term" value="F:DNA binding"/>
    <property type="evidence" value="ECO:0007669"/>
    <property type="project" value="UniProtKB-KW"/>
</dbReference>
<dbReference type="STRING" id="1908260.BKK50_03885"/>
<dbReference type="Pfam" id="PF00392">
    <property type="entry name" value="GntR"/>
    <property type="match status" value="1"/>
</dbReference>
<dbReference type="Proteomes" id="UP000189433">
    <property type="component" value="Unassembled WGS sequence"/>
</dbReference>
<dbReference type="PROSITE" id="PS50949">
    <property type="entry name" value="HTH_GNTR"/>
    <property type="match status" value="1"/>
</dbReference>
<comment type="similarity">
    <text evidence="1">In the C-terminal section; belongs to the class-I pyridoxal-phosphate-dependent aminotransferase family.</text>
</comment>
<dbReference type="InterPro" id="IPR015424">
    <property type="entry name" value="PyrdxlP-dep_Trfase"/>
</dbReference>
<keyword evidence="3" id="KW-0805">Transcription regulation</keyword>
<keyword evidence="8" id="KW-1185">Reference proteome</keyword>
<dbReference type="InterPro" id="IPR000524">
    <property type="entry name" value="Tscrpt_reg_HTH_GntR"/>
</dbReference>
<evidence type="ECO:0000313" key="7">
    <source>
        <dbReference type="EMBL" id="OOF43920.1"/>
    </source>
</evidence>
<dbReference type="Gene3D" id="3.40.640.10">
    <property type="entry name" value="Type I PLP-dependent aspartate aminotransferase-like (Major domain)"/>
    <property type="match status" value="1"/>
</dbReference>
<comment type="caution">
    <text evidence="7">The sequence shown here is derived from an EMBL/GenBank/DDBJ whole genome shotgun (WGS) entry which is preliminary data.</text>
</comment>
<feature type="domain" description="HTH gntR-type" evidence="6">
    <location>
        <begin position="14"/>
        <end position="82"/>
    </location>
</feature>
<dbReference type="PANTHER" id="PTHR46577">
    <property type="entry name" value="HTH-TYPE TRANSCRIPTIONAL REGULATORY PROTEIN GABR"/>
    <property type="match status" value="1"/>
</dbReference>
<dbReference type="CDD" id="cd00609">
    <property type="entry name" value="AAT_like"/>
    <property type="match status" value="1"/>
</dbReference>
<proteinExistence type="inferred from homology"/>
<dbReference type="OrthoDB" id="9808770at2"/>
<sequence length="467" mass="55186">MQKIAYHLDKNAKLPLYEQLYQKIKQAIHQQELSIGDKLPSKRKLCQHLRISQNTVENAYAQLIAEGYIDTQPRRGFYVCFQSEFTFPQSPPTVQSKHQHLPMNDKWIDFNPNRIDTQHFPFQQWKKSGQMLYHTSQQHLLTLNDPLGDLNLRQQIAHYLSASRGIHCQAEHIMIGAGFEYCIQHLILLFNQLYPHQSLNYAIEDYGYPKVEKILTLYQKNQIKLPLNSQYQLDLTFLAKQKINIAYITPSNLYPFGEIIPISQRQTLLEWANEQPDRFIIEDDYDSEFRYKGKPIPALKSLDQHNKVIYLGSFSKLLMPSLRITFMVLPPQLFAFYQQYCAYFHCPISRFEQQRLATFIQEGYFEKHIHRMRKIYRKKMELLCQLLAPYKKHIRYYGENSGFHLLIELLNESRSLDELVGLAKQKAMIIYPVYYQQRTLFSLGFGHLSEQSLIEGVNHLLKIWIKA</sequence>
<evidence type="ECO:0000256" key="4">
    <source>
        <dbReference type="ARBA" id="ARBA00023125"/>
    </source>
</evidence>
<dbReference type="SMART" id="SM00345">
    <property type="entry name" value="HTH_GNTR"/>
    <property type="match status" value="1"/>
</dbReference>
<keyword evidence="4" id="KW-0238">DNA-binding</keyword>
<dbReference type="InterPro" id="IPR036388">
    <property type="entry name" value="WH-like_DNA-bd_sf"/>
</dbReference>
<dbReference type="SUPFAM" id="SSF53383">
    <property type="entry name" value="PLP-dependent transferases"/>
    <property type="match status" value="1"/>
</dbReference>
<dbReference type="InterPro" id="IPR051446">
    <property type="entry name" value="HTH_trans_reg/aminotransferase"/>
</dbReference>